<dbReference type="GO" id="GO:0003677">
    <property type="term" value="F:DNA binding"/>
    <property type="evidence" value="ECO:0007669"/>
    <property type="project" value="UniProtKB-KW"/>
</dbReference>
<comment type="caution">
    <text evidence="9">The sequence shown here is derived from an EMBL/GenBank/DDBJ whole genome shotgun (WGS) entry which is preliminary data.</text>
</comment>
<reference evidence="9" key="2">
    <citation type="submission" date="2019-04" db="EMBL/GenBank/DDBJ databases">
        <authorList>
            <person name="Zou H."/>
        </authorList>
    </citation>
    <scope>NUCLEOTIDE SEQUENCE</scope>
    <source>
        <strain evidence="9">2015oxa</strain>
    </source>
</reference>
<dbReference type="CDD" id="cd06170">
    <property type="entry name" value="LuxR_C_like"/>
    <property type="match status" value="1"/>
</dbReference>
<dbReference type="GO" id="GO:0006355">
    <property type="term" value="P:regulation of DNA-templated transcription"/>
    <property type="evidence" value="ECO:0007669"/>
    <property type="project" value="InterPro"/>
</dbReference>
<dbReference type="SMART" id="SM00448">
    <property type="entry name" value="REC"/>
    <property type="match status" value="1"/>
</dbReference>
<evidence type="ECO:0000256" key="3">
    <source>
        <dbReference type="ARBA" id="ARBA00023015"/>
    </source>
</evidence>
<dbReference type="SUPFAM" id="SSF46894">
    <property type="entry name" value="C-terminal effector domain of the bipartite response regulators"/>
    <property type="match status" value="1"/>
</dbReference>
<keyword evidence="2" id="KW-0902">Two-component regulatory system</keyword>
<keyword evidence="5" id="KW-0804">Transcription</keyword>
<keyword evidence="3" id="KW-0805">Transcription regulation</keyword>
<evidence type="ECO:0000259" key="8">
    <source>
        <dbReference type="PROSITE" id="PS50110"/>
    </source>
</evidence>
<sequence length="199" mass="22149">MTPLYLVDDDQDVLDSLSWMLEGMGLNCKGFNAADTFLKSVDIKQPAVLLLDIKMPGMDGVALLSHLNQVQSVISVIMLTGHGTIAMAVDCIQQGALNFLEKPVDGEKLFQLLTQAQQHTEQKWHQQNLQSDIANRLATLSQRETQVMEGILAGKMNKVIAAELDIAQRTIELHRQKVMQKMQVSNAAELAWLLANHKF</sequence>
<dbReference type="SMART" id="SM00421">
    <property type="entry name" value="HTH_LUXR"/>
    <property type="match status" value="1"/>
</dbReference>
<accession>A0AAW6QSL8</accession>
<dbReference type="InterPro" id="IPR036388">
    <property type="entry name" value="WH-like_DNA-bd_sf"/>
</dbReference>
<reference evidence="9" key="1">
    <citation type="journal article" date="2019" name="Int J Environ Res Public Health">
        <title>Characterization of Chromosome-Mediated BlaOXA-894 in Shewanella xiamenensis Isolated from Pig Wastewater.</title>
        <authorList>
            <person name="Zou H."/>
            <person name="Zhou Z."/>
            <person name="Xia H."/>
            <person name="Zhao Q."/>
            <person name="Li X."/>
        </authorList>
    </citation>
    <scope>NUCLEOTIDE SEQUENCE</scope>
    <source>
        <strain evidence="9">2015oxa</strain>
    </source>
</reference>
<dbReference type="PROSITE" id="PS50043">
    <property type="entry name" value="HTH_LUXR_2"/>
    <property type="match status" value="1"/>
</dbReference>
<dbReference type="PANTHER" id="PTHR44688:SF16">
    <property type="entry name" value="DNA-BINDING TRANSCRIPTIONAL ACTIVATOR DEVR_DOSR"/>
    <property type="match status" value="1"/>
</dbReference>
<keyword evidence="1 6" id="KW-0597">Phosphoprotein</keyword>
<proteinExistence type="predicted"/>
<dbReference type="Gene3D" id="3.40.50.2300">
    <property type="match status" value="1"/>
</dbReference>
<feature type="modified residue" description="4-aspartylphosphate" evidence="6">
    <location>
        <position position="52"/>
    </location>
</feature>
<dbReference type="InterPro" id="IPR001789">
    <property type="entry name" value="Sig_transdc_resp-reg_receiver"/>
</dbReference>
<evidence type="ECO:0000256" key="4">
    <source>
        <dbReference type="ARBA" id="ARBA00023125"/>
    </source>
</evidence>
<dbReference type="Pfam" id="PF00072">
    <property type="entry name" value="Response_reg"/>
    <property type="match status" value="1"/>
</dbReference>
<dbReference type="PROSITE" id="PS50110">
    <property type="entry name" value="RESPONSE_REGULATORY"/>
    <property type="match status" value="1"/>
</dbReference>
<dbReference type="Pfam" id="PF00196">
    <property type="entry name" value="GerE"/>
    <property type="match status" value="1"/>
</dbReference>
<dbReference type="GO" id="GO:0000160">
    <property type="term" value="P:phosphorelay signal transduction system"/>
    <property type="evidence" value="ECO:0007669"/>
    <property type="project" value="UniProtKB-KW"/>
</dbReference>
<dbReference type="SUPFAM" id="SSF52172">
    <property type="entry name" value="CheY-like"/>
    <property type="match status" value="1"/>
</dbReference>
<dbReference type="InterPro" id="IPR011006">
    <property type="entry name" value="CheY-like_superfamily"/>
</dbReference>
<evidence type="ECO:0000256" key="6">
    <source>
        <dbReference type="PROSITE-ProRule" id="PRU00169"/>
    </source>
</evidence>
<dbReference type="InterPro" id="IPR016032">
    <property type="entry name" value="Sig_transdc_resp-reg_C-effctor"/>
</dbReference>
<dbReference type="Proteomes" id="UP001152518">
    <property type="component" value="Unassembled WGS sequence"/>
</dbReference>
<dbReference type="AlphaFoldDB" id="A0AAW6QSL8"/>
<dbReference type="RefSeq" id="WP_037425499.1">
    <property type="nucleotide sequence ID" value="NZ_BMOP01000002.1"/>
</dbReference>
<dbReference type="FunFam" id="3.40.50.2300:FF:000018">
    <property type="entry name" value="DNA-binding transcriptional regulator NtrC"/>
    <property type="match status" value="1"/>
</dbReference>
<feature type="domain" description="HTH luxR-type" evidence="7">
    <location>
        <begin position="133"/>
        <end position="198"/>
    </location>
</feature>
<keyword evidence="4" id="KW-0238">DNA-binding</keyword>
<dbReference type="PANTHER" id="PTHR44688">
    <property type="entry name" value="DNA-BINDING TRANSCRIPTIONAL ACTIVATOR DEVR_DOSR"/>
    <property type="match status" value="1"/>
</dbReference>
<name>A0AAW6QSL8_9GAMM</name>
<evidence type="ECO:0000256" key="5">
    <source>
        <dbReference type="ARBA" id="ARBA00023163"/>
    </source>
</evidence>
<dbReference type="InterPro" id="IPR000792">
    <property type="entry name" value="Tscrpt_reg_LuxR_C"/>
</dbReference>
<evidence type="ECO:0000256" key="1">
    <source>
        <dbReference type="ARBA" id="ARBA00022553"/>
    </source>
</evidence>
<organism evidence="9">
    <name type="scientific">Shewanella xiamenensis</name>
    <dbReference type="NCBI Taxonomy" id="332186"/>
    <lineage>
        <taxon>Bacteria</taxon>
        <taxon>Pseudomonadati</taxon>
        <taxon>Pseudomonadota</taxon>
        <taxon>Gammaproteobacteria</taxon>
        <taxon>Alteromonadales</taxon>
        <taxon>Shewanellaceae</taxon>
        <taxon>Shewanella</taxon>
    </lineage>
</organism>
<dbReference type="EMBL" id="SUNE01000001">
    <property type="protein sequence ID" value="MDG5898459.1"/>
    <property type="molecule type" value="Genomic_DNA"/>
</dbReference>
<evidence type="ECO:0000259" key="7">
    <source>
        <dbReference type="PROSITE" id="PS50043"/>
    </source>
</evidence>
<dbReference type="PRINTS" id="PR00038">
    <property type="entry name" value="HTHLUXR"/>
</dbReference>
<evidence type="ECO:0000313" key="9">
    <source>
        <dbReference type="EMBL" id="MDG5898459.1"/>
    </source>
</evidence>
<dbReference type="Gene3D" id="1.10.10.10">
    <property type="entry name" value="Winged helix-like DNA-binding domain superfamily/Winged helix DNA-binding domain"/>
    <property type="match status" value="1"/>
</dbReference>
<evidence type="ECO:0000256" key="2">
    <source>
        <dbReference type="ARBA" id="ARBA00023012"/>
    </source>
</evidence>
<gene>
    <name evidence="9" type="ORF">E2650_00785</name>
</gene>
<protein>
    <submittedName>
        <fullName evidence="9">Response regulator transcription factor</fullName>
    </submittedName>
</protein>
<feature type="domain" description="Response regulatory" evidence="8">
    <location>
        <begin position="3"/>
        <end position="117"/>
    </location>
</feature>